<name>A0A9P6I958_9PEZI</name>
<dbReference type="Proteomes" id="UP000781932">
    <property type="component" value="Unassembled WGS sequence"/>
</dbReference>
<dbReference type="EMBL" id="JAATWM020000012">
    <property type="protein sequence ID" value="KAF9878047.1"/>
    <property type="molecule type" value="Genomic_DNA"/>
</dbReference>
<protein>
    <submittedName>
        <fullName evidence="1">Uncharacterized protein</fullName>
    </submittedName>
</protein>
<sequence>MASSIDNFATAVFMEWQDKLDIYGNVWDTNPTGGVVCAERGIQLFLKESFPEPLYPRRDGVRNVDEISQTVRVRVAELDVATQQVLAKSYVRYRSKFEKQDAMLRTGGFLKVFAESFAALPECTTHSLTLYDRDLHTNRPSWGVEVDLDNPKLRQDALVSILSRPMLWEDARWAGTRDDVWCHVPVEMLIDVLLEIGKHDGAIIDYLSINLTAAPDYALMKSDVHRLRELTEAVRSLDLFQFRFKADRPGWFRLSSQRAMRSPNEMKALNDYFGAIVAAKTLASFEVDLGDFWESAGLGGTADATAPLGARFDWSFGPEFRSISLYAACMTIRDFERLAKWLPEDVDVGLDHVYLLE</sequence>
<accession>A0A9P6I958</accession>
<proteinExistence type="predicted"/>
<reference evidence="1" key="1">
    <citation type="submission" date="2020-03" db="EMBL/GenBank/DDBJ databases">
        <authorList>
            <person name="He L."/>
        </authorList>
    </citation>
    <scope>NUCLEOTIDE SEQUENCE</scope>
    <source>
        <strain evidence="1">CkLH20</strain>
    </source>
</reference>
<dbReference type="AlphaFoldDB" id="A0A9P6I958"/>
<gene>
    <name evidence="1" type="ORF">CkaCkLH20_04623</name>
</gene>
<organism evidence="1 2">
    <name type="scientific">Colletotrichum karsti</name>
    <dbReference type="NCBI Taxonomy" id="1095194"/>
    <lineage>
        <taxon>Eukaryota</taxon>
        <taxon>Fungi</taxon>
        <taxon>Dikarya</taxon>
        <taxon>Ascomycota</taxon>
        <taxon>Pezizomycotina</taxon>
        <taxon>Sordariomycetes</taxon>
        <taxon>Hypocreomycetidae</taxon>
        <taxon>Glomerellales</taxon>
        <taxon>Glomerellaceae</taxon>
        <taxon>Colletotrichum</taxon>
        <taxon>Colletotrichum boninense species complex</taxon>
    </lineage>
</organism>
<dbReference type="OrthoDB" id="3759773at2759"/>
<keyword evidence="2" id="KW-1185">Reference proteome</keyword>
<evidence type="ECO:0000313" key="1">
    <source>
        <dbReference type="EMBL" id="KAF9878047.1"/>
    </source>
</evidence>
<evidence type="ECO:0000313" key="2">
    <source>
        <dbReference type="Proteomes" id="UP000781932"/>
    </source>
</evidence>
<dbReference type="RefSeq" id="XP_038747508.1">
    <property type="nucleotide sequence ID" value="XM_038887342.1"/>
</dbReference>
<comment type="caution">
    <text evidence="1">The sequence shown here is derived from an EMBL/GenBank/DDBJ whole genome shotgun (WGS) entry which is preliminary data.</text>
</comment>
<dbReference type="GeneID" id="62160416"/>
<reference evidence="1" key="2">
    <citation type="submission" date="2020-11" db="EMBL/GenBank/DDBJ databases">
        <title>Whole genome sequencing of Colletotrichum sp.</title>
        <authorList>
            <person name="Li H."/>
        </authorList>
    </citation>
    <scope>NUCLEOTIDE SEQUENCE</scope>
    <source>
        <strain evidence="1">CkLH20</strain>
    </source>
</reference>